<feature type="compositionally biased region" description="Low complexity" evidence="1">
    <location>
        <begin position="92"/>
        <end position="119"/>
    </location>
</feature>
<evidence type="ECO:0000256" key="1">
    <source>
        <dbReference type="SAM" id="MobiDB-lite"/>
    </source>
</evidence>
<accession>A0A834MUB3</accession>
<reference evidence="2" key="1">
    <citation type="journal article" date="2020" name="G3 (Bethesda)">
        <title>High-Quality Assemblies for Three Invasive Social Wasps from the &lt;i&gt;Vespula&lt;/i&gt; Genus.</title>
        <authorList>
            <person name="Harrop T.W.R."/>
            <person name="Guhlin J."/>
            <person name="McLaughlin G.M."/>
            <person name="Permina E."/>
            <person name="Stockwell P."/>
            <person name="Gilligan J."/>
            <person name="Le Lec M.F."/>
            <person name="Gruber M.A.M."/>
            <person name="Quinn O."/>
            <person name="Lovegrove M."/>
            <person name="Duncan E.J."/>
            <person name="Remnant E.J."/>
            <person name="Van Eeckhoven J."/>
            <person name="Graham B."/>
            <person name="Knapp R.A."/>
            <person name="Langford K.W."/>
            <person name="Kronenberg Z."/>
            <person name="Press M.O."/>
            <person name="Eacker S.M."/>
            <person name="Wilson-Rankin E.E."/>
            <person name="Purcell J."/>
            <person name="Lester P.J."/>
            <person name="Dearden P.K."/>
        </authorList>
    </citation>
    <scope>NUCLEOTIDE SEQUENCE</scope>
    <source>
        <strain evidence="2">Linc-1</strain>
    </source>
</reference>
<feature type="region of interest" description="Disordered" evidence="1">
    <location>
        <begin position="1"/>
        <end position="119"/>
    </location>
</feature>
<keyword evidence="3" id="KW-1185">Reference proteome</keyword>
<comment type="caution">
    <text evidence="2">The sequence shown here is derived from an EMBL/GenBank/DDBJ whole genome shotgun (WGS) entry which is preliminary data.</text>
</comment>
<organism evidence="2 3">
    <name type="scientific">Vespula germanica</name>
    <name type="common">German yellow jacket</name>
    <name type="synonym">Paravespula germanica</name>
    <dbReference type="NCBI Taxonomy" id="30212"/>
    <lineage>
        <taxon>Eukaryota</taxon>
        <taxon>Metazoa</taxon>
        <taxon>Ecdysozoa</taxon>
        <taxon>Arthropoda</taxon>
        <taxon>Hexapoda</taxon>
        <taxon>Insecta</taxon>
        <taxon>Pterygota</taxon>
        <taxon>Neoptera</taxon>
        <taxon>Endopterygota</taxon>
        <taxon>Hymenoptera</taxon>
        <taxon>Apocrita</taxon>
        <taxon>Aculeata</taxon>
        <taxon>Vespoidea</taxon>
        <taxon>Vespidae</taxon>
        <taxon>Vespinae</taxon>
        <taxon>Vespula</taxon>
    </lineage>
</organism>
<dbReference type="AlphaFoldDB" id="A0A834MUB3"/>
<feature type="compositionally biased region" description="Polar residues" evidence="1">
    <location>
        <begin position="1"/>
        <end position="14"/>
    </location>
</feature>
<name>A0A834MUB3_VESGE</name>
<proteinExistence type="predicted"/>
<protein>
    <submittedName>
        <fullName evidence="2">Uncharacterized protein</fullName>
    </submittedName>
</protein>
<evidence type="ECO:0000313" key="2">
    <source>
        <dbReference type="EMBL" id="KAF7384740.1"/>
    </source>
</evidence>
<dbReference type="Proteomes" id="UP000617340">
    <property type="component" value="Unassembled WGS sequence"/>
</dbReference>
<dbReference type="EMBL" id="JACSDZ010000017">
    <property type="protein sequence ID" value="KAF7384740.1"/>
    <property type="molecule type" value="Genomic_DNA"/>
</dbReference>
<gene>
    <name evidence="2" type="ORF">HZH68_014352</name>
</gene>
<sequence length="196" mass="20497">MRSLGENSNGTGSRAAQHINPINYPQSSSEIDLKQMSEPTLADNNKVKSSSVRACVGQETREESRRGLMASESWLSLGIGQTRGDAGGGRKSSSSSSSNSSSSSSSSSSSNSSSSSSSSNSSSIVVVIVVVVVIVADNAAPNEQPGAPGRPATGARHLVRDRRITLLRLGNRSGEPLKRTADRAEIDQRRCILGQP</sequence>
<evidence type="ECO:0000313" key="3">
    <source>
        <dbReference type="Proteomes" id="UP000617340"/>
    </source>
</evidence>